<accession>A0A0D7VW59</accession>
<dbReference type="OrthoDB" id="679547at2"/>
<evidence type="ECO:0000313" key="1">
    <source>
        <dbReference type="EMBL" id="KJD31115.1"/>
    </source>
</evidence>
<gene>
    <name evidence="1" type="ORF">PK35_16235</name>
</gene>
<evidence type="ECO:0000313" key="2">
    <source>
        <dbReference type="Proteomes" id="UP000032361"/>
    </source>
</evidence>
<comment type="caution">
    <text evidence="1">The sequence shown here is derived from an EMBL/GenBank/DDBJ whole genome shotgun (WGS) entry which is preliminary data.</text>
</comment>
<name>A0A0D7VW59_9FLAO</name>
<dbReference type="PATRIC" id="fig|1382798.3.peg.2256"/>
<organism evidence="1 2">
    <name type="scientific">Neotamlana nanhaiensis</name>
    <dbReference type="NCBI Taxonomy" id="1382798"/>
    <lineage>
        <taxon>Bacteria</taxon>
        <taxon>Pseudomonadati</taxon>
        <taxon>Bacteroidota</taxon>
        <taxon>Flavobacteriia</taxon>
        <taxon>Flavobacteriales</taxon>
        <taxon>Flavobacteriaceae</taxon>
        <taxon>Neotamlana</taxon>
    </lineage>
</organism>
<dbReference type="STRING" id="1382798.PK35_16235"/>
<proteinExistence type="predicted"/>
<protein>
    <submittedName>
        <fullName evidence="1">Uncharacterized protein</fullName>
    </submittedName>
</protein>
<dbReference type="EMBL" id="JTDV01000018">
    <property type="protein sequence ID" value="KJD31115.1"/>
    <property type="molecule type" value="Genomic_DNA"/>
</dbReference>
<dbReference type="Proteomes" id="UP000032361">
    <property type="component" value="Unassembled WGS sequence"/>
</dbReference>
<reference evidence="1 2" key="1">
    <citation type="journal article" date="2015" name="Antonie Van Leeuwenhoek">
        <title>Tamlana nanhaiensis sp. nov., isolated from surface seawater collected from the South China Sea.</title>
        <authorList>
            <person name="Liu X."/>
            <person name="Lai Q."/>
            <person name="Du Y."/>
            <person name="Li G."/>
            <person name="Sun F."/>
            <person name="Shao Z."/>
        </authorList>
    </citation>
    <scope>NUCLEOTIDE SEQUENCE [LARGE SCALE GENOMIC DNA]</scope>
    <source>
        <strain evidence="1 2">FHC16</strain>
    </source>
</reference>
<dbReference type="AlphaFoldDB" id="A0A0D7VW59"/>
<keyword evidence="2" id="KW-1185">Reference proteome</keyword>
<sequence length="65" mass="7814">GVKSGHYQLQAYKNWNRNFGDDFVFTKNIEIIDVFKAHFSYETEENRRKFILIRTSNTNPIEKIM</sequence>
<dbReference type="RefSeq" id="WP_044627637.1">
    <property type="nucleotide sequence ID" value="NZ_JTDV01000018.1"/>
</dbReference>
<feature type="non-terminal residue" evidence="1">
    <location>
        <position position="1"/>
    </location>
</feature>